<feature type="transmembrane region" description="Helical" evidence="2">
    <location>
        <begin position="90"/>
        <end position="110"/>
    </location>
</feature>
<feature type="transmembrane region" description="Helical" evidence="2">
    <location>
        <begin position="157"/>
        <end position="175"/>
    </location>
</feature>
<keyword evidence="4" id="KW-1185">Reference proteome</keyword>
<feature type="transmembrane region" description="Helical" evidence="2">
    <location>
        <begin position="181"/>
        <end position="202"/>
    </location>
</feature>
<sequence>MSVLVDLIVMLGMLVVVPAGLRLTGAAELDRIRRLWPLFAVPGAVALWLPRGGPATILAGCYALGAVLLALHAPPRLLRAVRASAAHRTAEIALFTALVTPSVAATALVAERSGHALFGFGPGILALTVPHFHFAGFAAALIAGLVCRVADGPAGRFAASSVPSGTLLVLIAYFIGDWAELAGAVVLTAGMWTVALLTWRTIRVSGRDRTTRMLFAVSSAVLVATMVLALSWALGEATGLPHPTLTWMAATHGLGNALGFALCSVLAWRRLQDRPEPAPPEQSPPGRPGAGPPPAGPARTTSVRTDPPLTRPALTGLEDRTS</sequence>
<feature type="transmembrane region" description="Helical" evidence="2">
    <location>
        <begin position="214"/>
        <end position="235"/>
    </location>
</feature>
<feature type="transmembrane region" description="Helical" evidence="2">
    <location>
        <begin position="247"/>
        <end position="268"/>
    </location>
</feature>
<organism evidence="3 4">
    <name type="scientific">Streptomyces sp. 900116325</name>
    <dbReference type="NCBI Taxonomy" id="3154295"/>
    <lineage>
        <taxon>Bacteria</taxon>
        <taxon>Bacillati</taxon>
        <taxon>Actinomycetota</taxon>
        <taxon>Actinomycetes</taxon>
        <taxon>Kitasatosporales</taxon>
        <taxon>Streptomycetaceae</taxon>
        <taxon>Streptomyces</taxon>
    </lineage>
</organism>
<comment type="caution">
    <text evidence="3">The sequence shown here is derived from an EMBL/GenBank/DDBJ whole genome shotgun (WGS) entry which is preliminary data.</text>
</comment>
<keyword evidence="2" id="KW-1133">Transmembrane helix</keyword>
<protein>
    <submittedName>
        <fullName evidence="3">YndJ family protein</fullName>
    </submittedName>
</protein>
<name>A0ABV2UG68_9ACTN</name>
<evidence type="ECO:0000256" key="2">
    <source>
        <dbReference type="SAM" id="Phobius"/>
    </source>
</evidence>
<dbReference type="RefSeq" id="WP_356711677.1">
    <property type="nucleotide sequence ID" value="NZ_JBEXIP010000030.1"/>
</dbReference>
<accession>A0ABV2UG68</accession>
<feature type="region of interest" description="Disordered" evidence="1">
    <location>
        <begin position="274"/>
        <end position="322"/>
    </location>
</feature>
<evidence type="ECO:0000313" key="3">
    <source>
        <dbReference type="EMBL" id="MET8436830.1"/>
    </source>
</evidence>
<dbReference type="InterPro" id="IPR025450">
    <property type="entry name" value="YndJ-like"/>
</dbReference>
<feature type="transmembrane region" description="Helical" evidence="2">
    <location>
        <begin position="6"/>
        <end position="23"/>
    </location>
</feature>
<evidence type="ECO:0000256" key="1">
    <source>
        <dbReference type="SAM" id="MobiDB-lite"/>
    </source>
</evidence>
<proteinExistence type="predicted"/>
<dbReference type="Proteomes" id="UP001550044">
    <property type="component" value="Unassembled WGS sequence"/>
</dbReference>
<dbReference type="EMBL" id="JBEXIP010000030">
    <property type="protein sequence ID" value="MET8436830.1"/>
    <property type="molecule type" value="Genomic_DNA"/>
</dbReference>
<feature type="compositionally biased region" description="Pro residues" evidence="1">
    <location>
        <begin position="277"/>
        <end position="296"/>
    </location>
</feature>
<gene>
    <name evidence="3" type="ORF">ABZV61_29445</name>
</gene>
<feature type="transmembrane region" description="Helical" evidence="2">
    <location>
        <begin position="130"/>
        <end position="150"/>
    </location>
</feature>
<keyword evidence="2" id="KW-0472">Membrane</keyword>
<reference evidence="3 4" key="1">
    <citation type="submission" date="2024-06" db="EMBL/GenBank/DDBJ databases">
        <title>The Natural Products Discovery Center: Release of the First 8490 Sequenced Strains for Exploring Actinobacteria Biosynthetic Diversity.</title>
        <authorList>
            <person name="Kalkreuter E."/>
            <person name="Kautsar S.A."/>
            <person name="Yang D."/>
            <person name="Bader C.D."/>
            <person name="Teijaro C.N."/>
            <person name="Fluegel L."/>
            <person name="Davis C.M."/>
            <person name="Simpson J.R."/>
            <person name="Lauterbach L."/>
            <person name="Steele A.D."/>
            <person name="Gui C."/>
            <person name="Meng S."/>
            <person name="Li G."/>
            <person name="Viehrig K."/>
            <person name="Ye F."/>
            <person name="Su P."/>
            <person name="Kiefer A.F."/>
            <person name="Nichols A."/>
            <person name="Cepeda A.J."/>
            <person name="Yan W."/>
            <person name="Fan B."/>
            <person name="Jiang Y."/>
            <person name="Adhikari A."/>
            <person name="Zheng C.-J."/>
            <person name="Schuster L."/>
            <person name="Cowan T.M."/>
            <person name="Smanski M.J."/>
            <person name="Chevrette M.G."/>
            <person name="De Carvalho L.P.S."/>
            <person name="Shen B."/>
        </authorList>
    </citation>
    <scope>NUCLEOTIDE SEQUENCE [LARGE SCALE GENOMIC DNA]</scope>
    <source>
        <strain evidence="3 4">NPDC005137</strain>
    </source>
</reference>
<feature type="transmembrane region" description="Helical" evidence="2">
    <location>
        <begin position="57"/>
        <end position="78"/>
    </location>
</feature>
<dbReference type="Pfam" id="PF14158">
    <property type="entry name" value="YndJ"/>
    <property type="match status" value="1"/>
</dbReference>
<evidence type="ECO:0000313" key="4">
    <source>
        <dbReference type="Proteomes" id="UP001550044"/>
    </source>
</evidence>
<keyword evidence="2" id="KW-0812">Transmembrane</keyword>